<dbReference type="STRING" id="66420.A0A194PZV2"/>
<dbReference type="InterPro" id="IPR009003">
    <property type="entry name" value="Peptidase_S1_PA"/>
</dbReference>
<dbReference type="AlphaFoldDB" id="A0A194PZV2"/>
<dbReference type="GO" id="GO:0044571">
    <property type="term" value="P:[2Fe-2S] cluster assembly"/>
    <property type="evidence" value="ECO:0007669"/>
    <property type="project" value="InterPro"/>
</dbReference>
<dbReference type="SMART" id="SM00020">
    <property type="entry name" value="Tryp_SPc"/>
    <property type="match status" value="1"/>
</dbReference>
<feature type="coiled-coil region" evidence="8">
    <location>
        <begin position="148"/>
        <end position="175"/>
    </location>
</feature>
<sequence length="459" mass="52066">MAFRYILRNIGVKSNIINHYRYISCWSCGTDINNSVVNLFCSKCNALQQPDKNVSYFKIIGVNETYDLDEIELAKKFKVLQKYLHPDKYGNKSKHEQEISEQYSSLVNEAYKTLLEPLARGIYMLKLQGKEIPENTEVDQEFLMMIMERNEEVENADSEEEIMKLNKENKTIIKDLQKKLSKAFFDGDLNRVTKLLSQMKYYTTQPRLPIAFTRVLGGAPTSITQYPILAQLLLDPWATNQYSQHCAGVILTSRHVISTAHCFQYNENTGRNYTKPYHWKVRVGSSYRTRGGVLHRVKNIIPHPSFDKYYYKNDVAVLVVATPIMMSKFARQGTITKPGTDVAASSLCTLVGWGATQRGGPQPDQLQYTVMVTIDQQECIMRYNTIGAIIADSMFCAGNLEMDGIDGCYGDSGGPLIYKGVVVGLVSFGYGCGLRYYPGVYTKLSHFTDWIIKTIATNK</sequence>
<comment type="subcellular location">
    <subcellularLocation>
        <location evidence="1">Secreted</location>
        <location evidence="1">Extracellular space</location>
    </subcellularLocation>
</comment>
<dbReference type="GO" id="GO:0006508">
    <property type="term" value="P:proteolysis"/>
    <property type="evidence" value="ECO:0007669"/>
    <property type="project" value="UniProtKB-KW"/>
</dbReference>
<dbReference type="GO" id="GO:0005739">
    <property type="term" value="C:mitochondrion"/>
    <property type="evidence" value="ECO:0007669"/>
    <property type="project" value="TreeGrafter"/>
</dbReference>
<dbReference type="SMART" id="SM00271">
    <property type="entry name" value="DnaJ"/>
    <property type="match status" value="1"/>
</dbReference>
<evidence type="ECO:0000259" key="10">
    <source>
        <dbReference type="PROSITE" id="PS50240"/>
    </source>
</evidence>
<dbReference type="InterPro" id="IPR004640">
    <property type="entry name" value="HscB"/>
</dbReference>
<evidence type="ECO:0000256" key="5">
    <source>
        <dbReference type="ARBA" id="ARBA00022825"/>
    </source>
</evidence>
<evidence type="ECO:0000256" key="3">
    <source>
        <dbReference type="ARBA" id="ARBA00022670"/>
    </source>
</evidence>
<keyword evidence="6" id="KW-1015">Disulfide bond</keyword>
<dbReference type="Gene3D" id="1.10.287.110">
    <property type="entry name" value="DnaJ domain"/>
    <property type="match status" value="1"/>
</dbReference>
<evidence type="ECO:0000256" key="1">
    <source>
        <dbReference type="ARBA" id="ARBA00004239"/>
    </source>
</evidence>
<dbReference type="InterPro" id="IPR043504">
    <property type="entry name" value="Peptidase_S1_PA_chymotrypsin"/>
</dbReference>
<dbReference type="InterPro" id="IPR036869">
    <property type="entry name" value="J_dom_sf"/>
</dbReference>
<dbReference type="InterPro" id="IPR033116">
    <property type="entry name" value="TRYPSIN_SER"/>
</dbReference>
<keyword evidence="3" id="KW-0645">Protease</keyword>
<dbReference type="InterPro" id="IPR001314">
    <property type="entry name" value="Peptidase_S1A"/>
</dbReference>
<keyword evidence="12" id="KW-1185">Reference proteome</keyword>
<dbReference type="NCBIfam" id="TIGR00714">
    <property type="entry name" value="hscB"/>
    <property type="match status" value="1"/>
</dbReference>
<evidence type="ECO:0000256" key="4">
    <source>
        <dbReference type="ARBA" id="ARBA00022801"/>
    </source>
</evidence>
<dbReference type="PROSITE" id="PS50240">
    <property type="entry name" value="TRYPSIN_DOM"/>
    <property type="match status" value="1"/>
</dbReference>
<dbReference type="Gene3D" id="2.40.10.10">
    <property type="entry name" value="Trypsin-like serine proteases"/>
    <property type="match status" value="1"/>
</dbReference>
<proteinExistence type="inferred from homology"/>
<dbReference type="GO" id="GO:0051087">
    <property type="term" value="F:protein-folding chaperone binding"/>
    <property type="evidence" value="ECO:0007669"/>
    <property type="project" value="InterPro"/>
</dbReference>
<dbReference type="Proteomes" id="UP000053268">
    <property type="component" value="Unassembled WGS sequence"/>
</dbReference>
<dbReference type="InterPro" id="IPR009073">
    <property type="entry name" value="HscB_oligo_C"/>
</dbReference>
<evidence type="ECO:0000256" key="2">
    <source>
        <dbReference type="ARBA" id="ARBA00010476"/>
    </source>
</evidence>
<dbReference type="PRINTS" id="PR00722">
    <property type="entry name" value="CHYMOTRYPSIN"/>
</dbReference>
<evidence type="ECO:0000313" key="12">
    <source>
        <dbReference type="Proteomes" id="UP000053268"/>
    </source>
</evidence>
<evidence type="ECO:0000256" key="8">
    <source>
        <dbReference type="SAM" id="Coils"/>
    </source>
</evidence>
<dbReference type="Gene3D" id="1.20.1280.20">
    <property type="entry name" value="HscB, C-terminal domain"/>
    <property type="match status" value="1"/>
</dbReference>
<dbReference type="EMBL" id="KQ459582">
    <property type="protein sequence ID" value="KPI98851.1"/>
    <property type="molecule type" value="Genomic_DNA"/>
</dbReference>
<dbReference type="SUPFAM" id="SSF47144">
    <property type="entry name" value="HSC20 (HSCB), C-terminal oligomerisation domain"/>
    <property type="match status" value="1"/>
</dbReference>
<dbReference type="InterPro" id="IPR001254">
    <property type="entry name" value="Trypsin_dom"/>
</dbReference>
<dbReference type="GO" id="GO:0005576">
    <property type="term" value="C:extracellular region"/>
    <property type="evidence" value="ECO:0007669"/>
    <property type="project" value="UniProtKB-SubCell"/>
</dbReference>
<keyword evidence="5" id="KW-0720">Serine protease</keyword>
<evidence type="ECO:0000256" key="7">
    <source>
        <dbReference type="ARBA" id="ARBA00023186"/>
    </source>
</evidence>
<dbReference type="SUPFAM" id="SSF50494">
    <property type="entry name" value="Trypsin-like serine proteases"/>
    <property type="match status" value="1"/>
</dbReference>
<feature type="domain" description="J" evidence="9">
    <location>
        <begin position="55"/>
        <end position="127"/>
    </location>
</feature>
<keyword evidence="8" id="KW-0175">Coiled coil</keyword>
<accession>A0A194PZV2</accession>
<dbReference type="FunFam" id="2.40.10.10:FF:000036">
    <property type="entry name" value="Trypsin beta"/>
    <property type="match status" value="1"/>
</dbReference>
<name>A0A194PZV2_PAPXU</name>
<dbReference type="PANTHER" id="PTHR14021">
    <property type="entry name" value="IRON-SULFUR CLUSTER CO-CHAPERONE PROTEIN HSCB"/>
    <property type="match status" value="1"/>
</dbReference>
<reference evidence="11 12" key="1">
    <citation type="journal article" date="2015" name="Nat. Commun.">
        <title>Outbred genome sequencing and CRISPR/Cas9 gene editing in butterflies.</title>
        <authorList>
            <person name="Li X."/>
            <person name="Fan D."/>
            <person name="Zhang W."/>
            <person name="Liu G."/>
            <person name="Zhang L."/>
            <person name="Zhao L."/>
            <person name="Fang X."/>
            <person name="Chen L."/>
            <person name="Dong Y."/>
            <person name="Chen Y."/>
            <person name="Ding Y."/>
            <person name="Zhao R."/>
            <person name="Feng M."/>
            <person name="Zhu Y."/>
            <person name="Feng Y."/>
            <person name="Jiang X."/>
            <person name="Zhu D."/>
            <person name="Xiang H."/>
            <person name="Feng X."/>
            <person name="Li S."/>
            <person name="Wang J."/>
            <person name="Zhang G."/>
            <person name="Kronforst M.R."/>
            <person name="Wang W."/>
        </authorList>
    </citation>
    <scope>NUCLEOTIDE SEQUENCE [LARGE SCALE GENOMIC DNA]</scope>
    <source>
        <strain evidence="11">Ya'a_city_454_Px</strain>
        <tissue evidence="11">Whole body</tissue>
    </source>
</reference>
<dbReference type="Pfam" id="PF07743">
    <property type="entry name" value="HSCB_C"/>
    <property type="match status" value="1"/>
</dbReference>
<organism evidence="11 12">
    <name type="scientific">Papilio xuthus</name>
    <name type="common">Asian swallowtail butterfly</name>
    <dbReference type="NCBI Taxonomy" id="66420"/>
    <lineage>
        <taxon>Eukaryota</taxon>
        <taxon>Metazoa</taxon>
        <taxon>Ecdysozoa</taxon>
        <taxon>Arthropoda</taxon>
        <taxon>Hexapoda</taxon>
        <taxon>Insecta</taxon>
        <taxon>Pterygota</taxon>
        <taxon>Neoptera</taxon>
        <taxon>Endopterygota</taxon>
        <taxon>Lepidoptera</taxon>
        <taxon>Glossata</taxon>
        <taxon>Ditrysia</taxon>
        <taxon>Papilionoidea</taxon>
        <taxon>Papilionidae</taxon>
        <taxon>Papilioninae</taxon>
        <taxon>Papilio</taxon>
    </lineage>
</organism>
<keyword evidence="4" id="KW-0378">Hydrolase</keyword>
<dbReference type="Pfam" id="PF00089">
    <property type="entry name" value="Trypsin"/>
    <property type="match status" value="1"/>
</dbReference>
<keyword evidence="7" id="KW-0143">Chaperone</keyword>
<dbReference type="PROSITE" id="PS50076">
    <property type="entry name" value="DNAJ_2"/>
    <property type="match status" value="1"/>
</dbReference>
<evidence type="ECO:0000259" key="9">
    <source>
        <dbReference type="PROSITE" id="PS50076"/>
    </source>
</evidence>
<gene>
    <name evidence="11" type="ORF">RR46_10169</name>
</gene>
<dbReference type="GO" id="GO:0004252">
    <property type="term" value="F:serine-type endopeptidase activity"/>
    <property type="evidence" value="ECO:0007669"/>
    <property type="project" value="InterPro"/>
</dbReference>
<dbReference type="GO" id="GO:0001671">
    <property type="term" value="F:ATPase activator activity"/>
    <property type="evidence" value="ECO:0007669"/>
    <property type="project" value="InterPro"/>
</dbReference>
<comment type="similarity">
    <text evidence="2">Belongs to the HscB family.</text>
</comment>
<dbReference type="SUPFAM" id="SSF46565">
    <property type="entry name" value="Chaperone J-domain"/>
    <property type="match status" value="1"/>
</dbReference>
<evidence type="ECO:0000313" key="11">
    <source>
        <dbReference type="EMBL" id="KPI98851.1"/>
    </source>
</evidence>
<dbReference type="PROSITE" id="PS00135">
    <property type="entry name" value="TRYPSIN_SER"/>
    <property type="match status" value="1"/>
</dbReference>
<dbReference type="GO" id="GO:0051259">
    <property type="term" value="P:protein complex oligomerization"/>
    <property type="evidence" value="ECO:0007669"/>
    <property type="project" value="InterPro"/>
</dbReference>
<protein>
    <submittedName>
        <fullName evidence="11">Trypsin CFT-1</fullName>
    </submittedName>
</protein>
<evidence type="ECO:0000256" key="6">
    <source>
        <dbReference type="ARBA" id="ARBA00023157"/>
    </source>
</evidence>
<dbReference type="CDD" id="cd00190">
    <property type="entry name" value="Tryp_SPc"/>
    <property type="match status" value="1"/>
</dbReference>
<dbReference type="PANTHER" id="PTHR14021:SF15">
    <property type="entry name" value="IRON-SULFUR CLUSTER CO-CHAPERONE PROTEIN HSCB"/>
    <property type="match status" value="1"/>
</dbReference>
<feature type="domain" description="Peptidase S1" evidence="10">
    <location>
        <begin position="215"/>
        <end position="456"/>
    </location>
</feature>
<dbReference type="InterPro" id="IPR001623">
    <property type="entry name" value="DnaJ_domain"/>
</dbReference>
<dbReference type="InterPro" id="IPR036386">
    <property type="entry name" value="HscB_C_sf"/>
</dbReference>